<dbReference type="Proteomes" id="UP000466535">
    <property type="component" value="Unassembled WGS sequence"/>
</dbReference>
<dbReference type="EMBL" id="WUUT01000003">
    <property type="protein sequence ID" value="MXR51640.1"/>
    <property type="molecule type" value="Genomic_DNA"/>
</dbReference>
<dbReference type="InterPro" id="IPR056613">
    <property type="entry name" value="DUF7287"/>
</dbReference>
<proteinExistence type="predicted"/>
<reference evidence="2 3" key="1">
    <citation type="submission" date="2019-12" db="EMBL/GenBank/DDBJ databases">
        <title>Isolation and characterization of three novel carbon monoxide-oxidizing members of Halobacteria from salione crusts and soils.</title>
        <authorList>
            <person name="Myers M.R."/>
            <person name="King G.M."/>
        </authorList>
    </citation>
    <scope>NUCLEOTIDE SEQUENCE [LARGE SCALE GENOMIC DNA]</scope>
    <source>
        <strain evidence="2 3">WSH3</strain>
    </source>
</reference>
<sequence>MNRRGQTAYDYLLGIVLLLVTIITVLSLFPQVFGPFVEPVSSDQEKMADRVASDVIETTALGGTERTINASELDDLAVEQAKSEAGLREIRSVNVSLQRGAEPVVGAGDRQRDGEPSAVVVRTVQTAEGGACRTGCQLVVRVW</sequence>
<evidence type="ECO:0000313" key="2">
    <source>
        <dbReference type="EMBL" id="MXR51640.1"/>
    </source>
</evidence>
<keyword evidence="3" id="KW-1185">Reference proteome</keyword>
<dbReference type="RefSeq" id="WP_159763784.1">
    <property type="nucleotide sequence ID" value="NZ_WUUT01000003.1"/>
</dbReference>
<dbReference type="Pfam" id="PF23958">
    <property type="entry name" value="DUF7287"/>
    <property type="match status" value="1"/>
</dbReference>
<gene>
    <name evidence="2" type="ORF">GRX03_08495</name>
</gene>
<name>A0A6B0T9U0_9EURY</name>
<dbReference type="OrthoDB" id="125215at2157"/>
<keyword evidence="1" id="KW-0472">Membrane</keyword>
<feature type="transmembrane region" description="Helical" evidence="1">
    <location>
        <begin position="12"/>
        <end position="33"/>
    </location>
</feature>
<evidence type="ECO:0000313" key="3">
    <source>
        <dbReference type="Proteomes" id="UP000466535"/>
    </source>
</evidence>
<accession>A0A6B0T9U0</accession>
<keyword evidence="1" id="KW-1133">Transmembrane helix</keyword>
<dbReference type="AlphaFoldDB" id="A0A6B0T9U0"/>
<protein>
    <submittedName>
        <fullName evidence="2">Uncharacterized protein</fullName>
    </submittedName>
</protein>
<keyword evidence="1" id="KW-0812">Transmembrane</keyword>
<evidence type="ECO:0000256" key="1">
    <source>
        <dbReference type="SAM" id="Phobius"/>
    </source>
</evidence>
<comment type="caution">
    <text evidence="2">The sequence shown here is derived from an EMBL/GenBank/DDBJ whole genome shotgun (WGS) entry which is preliminary data.</text>
</comment>
<organism evidence="2 3">
    <name type="scientific">Halovenus carboxidivorans</name>
    <dbReference type="NCBI Taxonomy" id="2692199"/>
    <lineage>
        <taxon>Archaea</taxon>
        <taxon>Methanobacteriati</taxon>
        <taxon>Methanobacteriota</taxon>
        <taxon>Stenosarchaea group</taxon>
        <taxon>Halobacteria</taxon>
        <taxon>Halobacteriales</taxon>
        <taxon>Haloarculaceae</taxon>
        <taxon>Halovenus</taxon>
    </lineage>
</organism>